<organism evidence="5">
    <name type="scientific">viral metagenome</name>
    <dbReference type="NCBI Taxonomy" id="1070528"/>
    <lineage>
        <taxon>unclassified sequences</taxon>
        <taxon>metagenomes</taxon>
        <taxon>organismal metagenomes</taxon>
    </lineage>
</organism>
<dbReference type="GO" id="GO:0005524">
    <property type="term" value="F:ATP binding"/>
    <property type="evidence" value="ECO:0007669"/>
    <property type="project" value="UniProtKB-KW"/>
</dbReference>
<dbReference type="SUPFAM" id="SSF52540">
    <property type="entry name" value="P-loop containing nucleoside triphosphate hydrolases"/>
    <property type="match status" value="1"/>
</dbReference>
<dbReference type="Pfam" id="PF08706">
    <property type="entry name" value="D5_N"/>
    <property type="match status" value="1"/>
</dbReference>
<feature type="domain" description="SF3 helicase" evidence="4">
    <location>
        <begin position="554"/>
        <end position="729"/>
    </location>
</feature>
<dbReference type="NCBIfam" id="TIGR01613">
    <property type="entry name" value="primase_Cterm"/>
    <property type="match status" value="1"/>
</dbReference>
<dbReference type="PANTHER" id="PTHR35372">
    <property type="entry name" value="ATP BINDING PROTEIN-RELATED"/>
    <property type="match status" value="1"/>
</dbReference>
<dbReference type="InterPro" id="IPR014015">
    <property type="entry name" value="Helicase_SF3_DNA-vir"/>
</dbReference>
<dbReference type="AlphaFoldDB" id="A0A6C0JA38"/>
<dbReference type="Pfam" id="PF23162">
    <property type="entry name" value="AEP_C962R"/>
    <property type="match status" value="1"/>
</dbReference>
<reference evidence="5" key="1">
    <citation type="journal article" date="2020" name="Nature">
        <title>Giant virus diversity and host interactions through global metagenomics.</title>
        <authorList>
            <person name="Schulz F."/>
            <person name="Roux S."/>
            <person name="Paez-Espino D."/>
            <person name="Jungbluth S."/>
            <person name="Walsh D.A."/>
            <person name="Denef V.J."/>
            <person name="McMahon K.D."/>
            <person name="Konstantinidis K.T."/>
            <person name="Eloe-Fadrosh E.A."/>
            <person name="Kyrpides N.C."/>
            <person name="Woyke T."/>
        </authorList>
    </citation>
    <scope>NUCLEOTIDE SEQUENCE</scope>
    <source>
        <strain evidence="5">GVMAG-M-3300025874-2</strain>
    </source>
</reference>
<evidence type="ECO:0000256" key="2">
    <source>
        <dbReference type="ARBA" id="ARBA00022801"/>
    </source>
</evidence>
<dbReference type="Pfam" id="PF08707">
    <property type="entry name" value="PriCT_2"/>
    <property type="match status" value="1"/>
</dbReference>
<dbReference type="InterPro" id="IPR027417">
    <property type="entry name" value="P-loop_NTPase"/>
</dbReference>
<evidence type="ECO:0000256" key="1">
    <source>
        <dbReference type="ARBA" id="ARBA00022741"/>
    </source>
</evidence>
<dbReference type="SMART" id="SM00885">
    <property type="entry name" value="D5_N"/>
    <property type="match status" value="1"/>
</dbReference>
<dbReference type="InterPro" id="IPR014819">
    <property type="entry name" value="PriCT_2"/>
</dbReference>
<evidence type="ECO:0000313" key="5">
    <source>
        <dbReference type="EMBL" id="QHU01710.1"/>
    </source>
</evidence>
<dbReference type="PROSITE" id="PS51206">
    <property type="entry name" value="SF3_HELICASE_1"/>
    <property type="match status" value="1"/>
</dbReference>
<dbReference type="EMBL" id="MN740346">
    <property type="protein sequence ID" value="QHU01710.1"/>
    <property type="molecule type" value="Genomic_DNA"/>
</dbReference>
<protein>
    <recommendedName>
        <fullName evidence="4">SF3 helicase domain-containing protein</fullName>
    </recommendedName>
</protein>
<dbReference type="InterPro" id="IPR014818">
    <property type="entry name" value="Phage/plasmid_primase_P4_C"/>
</dbReference>
<keyword evidence="2" id="KW-0378">Hydrolase</keyword>
<evidence type="ECO:0000259" key="4">
    <source>
        <dbReference type="PROSITE" id="PS51206"/>
    </source>
</evidence>
<dbReference type="Gene3D" id="3.40.50.300">
    <property type="entry name" value="P-loop containing nucleotide triphosphate hydrolases"/>
    <property type="match status" value="1"/>
</dbReference>
<dbReference type="GO" id="GO:0016817">
    <property type="term" value="F:hydrolase activity, acting on acid anhydrides"/>
    <property type="evidence" value="ECO:0007669"/>
    <property type="project" value="InterPro"/>
</dbReference>
<dbReference type="InterPro" id="IPR006500">
    <property type="entry name" value="Helicase_put_C_phage/plasmid"/>
</dbReference>
<dbReference type="InterPro" id="IPR051620">
    <property type="entry name" value="ORF904-like_C"/>
</dbReference>
<dbReference type="InterPro" id="IPR056443">
    <property type="entry name" value="AEP_C962R"/>
</dbReference>
<name>A0A6C0JA38_9ZZZZ</name>
<dbReference type="PANTHER" id="PTHR35372:SF2">
    <property type="entry name" value="SF3 HELICASE DOMAIN-CONTAINING PROTEIN"/>
    <property type="match status" value="1"/>
</dbReference>
<accession>A0A6C0JA38</accession>
<keyword evidence="3" id="KW-0067">ATP-binding</keyword>
<evidence type="ECO:0000256" key="3">
    <source>
        <dbReference type="ARBA" id="ARBA00022840"/>
    </source>
</evidence>
<sequence length="866" mass="101280">MSQHSNLSTMIEFLELHKVKKGEPHSHMSYGNLKGSFYIPDSKNDEFFKLYENVILGGNVISLIEKHKKVGPIVIDLDFKHSIPEDGSITRRYTETNITNILKLFYDQIKKVFKCDDHELAAFIFERKAPYQHNDIIKDGIHIMFPYIISEPHVQYYIRDNVLKNITTEFDTLELINKNHDVIDRAVIKSNGWFLYGSTKPKLEKYELSKIYDSELEQLNKSDIDFQGIDNMARFFSIRRHTAITTIDEDIEETLIDKKEKTNVKTKVKEVKERDTKILPEIVDLLSKSRADDYQDWRNVGLALHNTSSSIKYLNTWIEFSKKSAKFAKGECEKFWSSFNKKKSKGLTAASIYYWAKIDNPDGFRQIMGKYVYEYIEHIEGDSTHCDIASIIHMMYRHVFVCTSIRHKTWYRFYEHRWTISDSGTDIRRIISGDADNELVGIYMNISKKVGEELSNAEEDEEEDILEKQKMYYTILKKLKTTSFKDSVLKECMELFYDSKFEEKLDSNPYLLGFENGVYDLDELEFRDGKPDDYLTKSTKINYTHLDKSDKRINEIESFFKEIQTNDNVRNYLLTDLATYLCGVNKREKFRFWLGSGGNGKSKLIELLNSAFGEYSIKFPITLITGKRASSNAPTPEIVQAKGCRLAYLEEPNHGADLNEGLMKEYTGGDNLKGRGLHKDPIEFKPQFKMMLLCNFLPKLRGDDGGIWRRTEAVPFNSKFLEEPNPAYKNHFKIDRDLSRKLQEWGEPFMALLIEYYKIYHKNGIKVPEEIKSFTKEYELECDEQRSFFNERIVISEGSVAKFSECFSTYTMWAMTNEVKNRLSKKEFVKYLINIYPSDKINKKAQKLIDHKLVLTDDDDYDEDSD</sequence>
<keyword evidence="1" id="KW-0547">Nucleotide-binding</keyword>
<proteinExistence type="predicted"/>